<dbReference type="GeneID" id="116180679"/>
<dbReference type="SUPFAM" id="SSF46689">
    <property type="entry name" value="Homeodomain-like"/>
    <property type="match status" value="1"/>
</dbReference>
<evidence type="ECO:0000313" key="5">
    <source>
        <dbReference type="EMBL" id="JAV58914.1"/>
    </source>
</evidence>
<dbReference type="PANTHER" id="PTHR19303">
    <property type="entry name" value="TRANSPOSON"/>
    <property type="match status" value="1"/>
</dbReference>
<dbReference type="RefSeq" id="XP_031356650.1">
    <property type="nucleotide sequence ID" value="XM_031500790.1"/>
</dbReference>
<dbReference type="InterPro" id="IPR004875">
    <property type="entry name" value="DDE_SF_endonuclease_dom"/>
</dbReference>
<dbReference type="OrthoDB" id="10031330at2759"/>
<dbReference type="RefSeq" id="XP_031353832.1">
    <property type="nucleotide sequence ID" value="XM_031497972.1"/>
</dbReference>
<organism evidence="5">
    <name type="scientific">Photinus pyralis</name>
    <name type="common">Common eastern firefly</name>
    <name type="synonym">Lampyris pyralis</name>
    <dbReference type="NCBI Taxonomy" id="7054"/>
    <lineage>
        <taxon>Eukaryota</taxon>
        <taxon>Metazoa</taxon>
        <taxon>Ecdysozoa</taxon>
        <taxon>Arthropoda</taxon>
        <taxon>Hexapoda</taxon>
        <taxon>Insecta</taxon>
        <taxon>Pterygota</taxon>
        <taxon>Neoptera</taxon>
        <taxon>Endopterygota</taxon>
        <taxon>Coleoptera</taxon>
        <taxon>Polyphaga</taxon>
        <taxon>Elateriformia</taxon>
        <taxon>Elateroidea</taxon>
        <taxon>Lampyridae</taxon>
        <taxon>Lampyrinae</taxon>
        <taxon>Photinus</taxon>
    </lineage>
</organism>
<feature type="compositionally biased region" description="Basic and acidic residues" evidence="3">
    <location>
        <begin position="481"/>
        <end position="491"/>
    </location>
</feature>
<keyword evidence="2" id="KW-0238">DNA-binding</keyword>
<dbReference type="RefSeq" id="XP_031353828.1">
    <property type="nucleotide sequence ID" value="XM_031497968.1"/>
</dbReference>
<dbReference type="RefSeq" id="XP_031353831.1">
    <property type="nucleotide sequence ID" value="XM_031497971.1"/>
</dbReference>
<dbReference type="GO" id="GO:0005634">
    <property type="term" value="C:nucleus"/>
    <property type="evidence" value="ECO:0007669"/>
    <property type="project" value="UniProtKB-SubCell"/>
</dbReference>
<evidence type="ECO:0000256" key="3">
    <source>
        <dbReference type="SAM" id="MobiDB-lite"/>
    </source>
</evidence>
<dbReference type="RefSeq" id="XP_031353830.1">
    <property type="nucleotide sequence ID" value="XM_031497970.1"/>
</dbReference>
<dbReference type="Gene3D" id="3.30.420.10">
    <property type="entry name" value="Ribonuclease H-like superfamily/Ribonuclease H"/>
    <property type="match status" value="1"/>
</dbReference>
<dbReference type="InterPro" id="IPR009057">
    <property type="entry name" value="Homeodomain-like_sf"/>
</dbReference>
<sequence length="739" mass="84285">MGSEQQQKYNKYSEDQVMQALQDMEAGASLRATSKKHGIPRATLLRKSKTTGPLETKAGAPTVFDAKEEAILVKWVKAMANAGFPISKETLFFSVDKLATRMEKTFIGGKSRGSTMPGRKWYEGFMRRHPDIRERTSQNLTSARNKITQKDINQWFDEIGNYIQQNNLQSVFDDNRRIFNCDETAFFLNPKPGKVLAEKGSKNVYTSAGADEKFNLTVLVTGNAAGILAPPMIVYRYQRIPLQIVKNIPPEWGIGKSENGWMTQETFFEYITNIFNPWLDKHNIPRPVIMFLDGHSSHLSLPLSEFCEQKKIILVALYPNATHLIQPLDVAVFHTLKSSWKQKVAEWRIASEGAQMQKHNFPEVLQSVLGQLEPQVLISGFRKCGLVPWNPLEVEVPLNKPEEPKKLEKLNGDTNIVTFFTMLEQKLGTEKLRQFQSSNGTWNGATEDKSLYVLWLETKHTVEANKTPREHSPILTIKNSLDTKEETARDPEQEEQAVCEDKTPEKEAVAGPSKNSALVGVPTPFKSTLFWPQENQDISRKRKAEKLPSVVTSPQMIEYYKKKESMKRAKEEGIKKRKMEREEKKKLIEEKKKIAEEKKQLQNIVRSSSESSGNSSLVYQESVDSPWNESETSDEEIPEEISMRKLAIGDFILVNFVGGKRNSTNYKYVCVIQKIKTNEITVQGLQSNKSRKAYHLVDNDISSVEFRQIVGRLPQPEIEVEGRQVLYKFKKNICIMEKA</sequence>
<dbReference type="PANTHER" id="PTHR19303:SF74">
    <property type="entry name" value="POGO TRANSPOSABLE ELEMENT WITH KRAB DOMAIN"/>
    <property type="match status" value="1"/>
</dbReference>
<dbReference type="InterPro" id="IPR050863">
    <property type="entry name" value="CenT-Element_Derived"/>
</dbReference>
<evidence type="ECO:0000256" key="2">
    <source>
        <dbReference type="ARBA" id="ARBA00023125"/>
    </source>
</evidence>
<evidence type="ECO:0000259" key="4">
    <source>
        <dbReference type="PROSITE" id="PS51253"/>
    </source>
</evidence>
<dbReference type="GeneID" id="116178468"/>
<dbReference type="EMBL" id="GEZM01087011">
    <property type="protein sequence ID" value="JAV58914.1"/>
    <property type="molecule type" value="Transcribed_RNA"/>
</dbReference>
<dbReference type="Pfam" id="PF03184">
    <property type="entry name" value="DDE_1"/>
    <property type="match status" value="1"/>
</dbReference>
<dbReference type="KEGG" id="ppyr:116180679"/>
<protein>
    <recommendedName>
        <fullName evidence="4">HTH CENPB-type domain-containing protein</fullName>
    </recommendedName>
</protein>
<feature type="compositionally biased region" description="Low complexity" evidence="3">
    <location>
        <begin position="607"/>
        <end position="616"/>
    </location>
</feature>
<dbReference type="GO" id="GO:0003677">
    <property type="term" value="F:DNA binding"/>
    <property type="evidence" value="ECO:0007669"/>
    <property type="project" value="UniProtKB-KW"/>
</dbReference>
<accession>A0A1Y1KC33</accession>
<evidence type="ECO:0000256" key="1">
    <source>
        <dbReference type="ARBA" id="ARBA00004123"/>
    </source>
</evidence>
<dbReference type="AlphaFoldDB" id="A0A1Y1KC33"/>
<feature type="region of interest" description="Disordered" evidence="3">
    <location>
        <begin position="480"/>
        <end position="520"/>
    </location>
</feature>
<feature type="compositionally biased region" description="Basic and acidic residues" evidence="3">
    <location>
        <begin position="499"/>
        <end position="508"/>
    </location>
</feature>
<comment type="subcellular location">
    <subcellularLocation>
        <location evidence="1">Nucleus</location>
    </subcellularLocation>
</comment>
<reference evidence="5" key="1">
    <citation type="journal article" date="2016" name="Sci. Rep.">
        <title>Molecular characterization of firefly nuptial gifts: a multi-omics approach sheds light on postcopulatory sexual selection.</title>
        <authorList>
            <person name="Al-Wathiqui N."/>
            <person name="Fallon T.R."/>
            <person name="South A."/>
            <person name="Weng J.K."/>
            <person name="Lewis S.M."/>
        </authorList>
    </citation>
    <scope>NUCLEOTIDE SEQUENCE</scope>
</reference>
<dbReference type="KEGG" id="ppyr:116178468"/>
<dbReference type="PROSITE" id="PS51253">
    <property type="entry name" value="HTH_CENPB"/>
    <property type="match status" value="1"/>
</dbReference>
<dbReference type="InterPro" id="IPR036397">
    <property type="entry name" value="RNaseH_sf"/>
</dbReference>
<feature type="domain" description="HTH CENPB-type" evidence="4">
    <location>
        <begin position="56"/>
        <end position="135"/>
    </location>
</feature>
<dbReference type="RefSeq" id="XP_031353826.1">
    <property type="nucleotide sequence ID" value="XM_031497966.1"/>
</dbReference>
<feature type="compositionally biased region" description="Polar residues" evidence="3">
    <location>
        <begin position="617"/>
        <end position="628"/>
    </location>
</feature>
<feature type="region of interest" description="Disordered" evidence="3">
    <location>
        <begin position="602"/>
        <end position="638"/>
    </location>
</feature>
<dbReference type="RefSeq" id="XP_031353829.1">
    <property type="nucleotide sequence ID" value="XM_031497969.1"/>
</dbReference>
<name>A0A1Y1KC33_PHOPY</name>
<proteinExistence type="predicted"/>
<dbReference type="InterPro" id="IPR006600">
    <property type="entry name" value="HTH_CenpB_DNA-bd_dom"/>
</dbReference>
<dbReference type="RefSeq" id="XP_031353827.1">
    <property type="nucleotide sequence ID" value="XM_031497967.1"/>
</dbReference>